<dbReference type="AlphaFoldDB" id="A0A2P5FMW8"/>
<dbReference type="EMBL" id="JXTC01000020">
    <property type="protein sequence ID" value="PON99129.1"/>
    <property type="molecule type" value="Genomic_DNA"/>
</dbReference>
<evidence type="ECO:0000313" key="1">
    <source>
        <dbReference type="EMBL" id="PON99129.1"/>
    </source>
</evidence>
<dbReference type="InParanoid" id="A0A2P5FMW8"/>
<evidence type="ECO:0000313" key="2">
    <source>
        <dbReference type="Proteomes" id="UP000237000"/>
    </source>
</evidence>
<proteinExistence type="predicted"/>
<gene>
    <name evidence="1" type="ORF">TorRG33x02_049890</name>
</gene>
<name>A0A2P5FMW8_TREOI</name>
<organism evidence="1 2">
    <name type="scientific">Trema orientale</name>
    <name type="common">Charcoal tree</name>
    <name type="synonym">Celtis orientalis</name>
    <dbReference type="NCBI Taxonomy" id="63057"/>
    <lineage>
        <taxon>Eukaryota</taxon>
        <taxon>Viridiplantae</taxon>
        <taxon>Streptophyta</taxon>
        <taxon>Embryophyta</taxon>
        <taxon>Tracheophyta</taxon>
        <taxon>Spermatophyta</taxon>
        <taxon>Magnoliopsida</taxon>
        <taxon>eudicotyledons</taxon>
        <taxon>Gunneridae</taxon>
        <taxon>Pentapetalae</taxon>
        <taxon>rosids</taxon>
        <taxon>fabids</taxon>
        <taxon>Rosales</taxon>
        <taxon>Cannabaceae</taxon>
        <taxon>Trema</taxon>
    </lineage>
</organism>
<sequence>MTGLYQMTLNIERSILHHISLSQVVQKPREDHRKVRTKSNIGAVNAEDENITEQV</sequence>
<keyword evidence="2" id="KW-1185">Reference proteome</keyword>
<accession>A0A2P5FMW8</accession>
<comment type="caution">
    <text evidence="1">The sequence shown here is derived from an EMBL/GenBank/DDBJ whole genome shotgun (WGS) entry which is preliminary data.</text>
</comment>
<reference evidence="2" key="1">
    <citation type="submission" date="2016-06" db="EMBL/GenBank/DDBJ databases">
        <title>Parallel loss of symbiosis genes in relatives of nitrogen-fixing non-legume Parasponia.</title>
        <authorList>
            <person name="Van Velzen R."/>
            <person name="Holmer R."/>
            <person name="Bu F."/>
            <person name="Rutten L."/>
            <person name="Van Zeijl A."/>
            <person name="Liu W."/>
            <person name="Santuari L."/>
            <person name="Cao Q."/>
            <person name="Sharma T."/>
            <person name="Shen D."/>
            <person name="Roswanjaya Y."/>
            <person name="Wardhani T."/>
            <person name="Kalhor M.S."/>
            <person name="Jansen J."/>
            <person name="Van den Hoogen J."/>
            <person name="Gungor B."/>
            <person name="Hartog M."/>
            <person name="Hontelez J."/>
            <person name="Verver J."/>
            <person name="Yang W.-C."/>
            <person name="Schijlen E."/>
            <person name="Repin R."/>
            <person name="Schilthuizen M."/>
            <person name="Schranz E."/>
            <person name="Heidstra R."/>
            <person name="Miyata K."/>
            <person name="Fedorova E."/>
            <person name="Kohlen W."/>
            <person name="Bisseling T."/>
            <person name="Smit S."/>
            <person name="Geurts R."/>
        </authorList>
    </citation>
    <scope>NUCLEOTIDE SEQUENCE [LARGE SCALE GENOMIC DNA]</scope>
    <source>
        <strain evidence="2">cv. RG33-2</strain>
    </source>
</reference>
<dbReference type="Proteomes" id="UP000237000">
    <property type="component" value="Unassembled WGS sequence"/>
</dbReference>
<protein>
    <submittedName>
        <fullName evidence="1">Uncharacterized protein</fullName>
    </submittedName>
</protein>
<feature type="non-terminal residue" evidence="1">
    <location>
        <position position="55"/>
    </location>
</feature>